<evidence type="ECO:0000313" key="4">
    <source>
        <dbReference type="Proteomes" id="UP001208570"/>
    </source>
</evidence>
<evidence type="ECO:0000256" key="1">
    <source>
        <dbReference type="ARBA" id="ARBA00001917"/>
    </source>
</evidence>
<name>A0AAD9IPI8_9ANNE</name>
<dbReference type="Gene3D" id="3.20.20.70">
    <property type="entry name" value="Aldolase class I"/>
    <property type="match status" value="1"/>
</dbReference>
<gene>
    <name evidence="3" type="ORF">LSH36_2875g00000</name>
</gene>
<organism evidence="3 4">
    <name type="scientific">Paralvinella palmiformis</name>
    <dbReference type="NCBI Taxonomy" id="53620"/>
    <lineage>
        <taxon>Eukaryota</taxon>
        <taxon>Metazoa</taxon>
        <taxon>Spiralia</taxon>
        <taxon>Lophotrochozoa</taxon>
        <taxon>Annelida</taxon>
        <taxon>Polychaeta</taxon>
        <taxon>Sedentaria</taxon>
        <taxon>Canalipalpata</taxon>
        <taxon>Terebellida</taxon>
        <taxon>Terebelliformia</taxon>
        <taxon>Alvinellidae</taxon>
        <taxon>Paralvinella</taxon>
    </lineage>
</organism>
<dbReference type="PANTHER" id="PTHR10578">
    <property type="entry name" value="S -2-HYDROXY-ACID OXIDASE-RELATED"/>
    <property type="match status" value="1"/>
</dbReference>
<dbReference type="GO" id="GO:0003973">
    <property type="term" value="F:(S)-2-hydroxy-acid oxidase activity"/>
    <property type="evidence" value="ECO:0007669"/>
    <property type="project" value="TreeGrafter"/>
</dbReference>
<dbReference type="InterPro" id="IPR013785">
    <property type="entry name" value="Aldolase_TIM"/>
</dbReference>
<reference evidence="3" key="1">
    <citation type="journal article" date="2023" name="Mol. Biol. Evol.">
        <title>Third-Generation Sequencing Reveals the Adaptive Role of the Epigenome in Three Deep-Sea Polychaetes.</title>
        <authorList>
            <person name="Perez M."/>
            <person name="Aroh O."/>
            <person name="Sun Y."/>
            <person name="Lan Y."/>
            <person name="Juniper S.K."/>
            <person name="Young C.R."/>
            <person name="Angers B."/>
            <person name="Qian P.Y."/>
        </authorList>
    </citation>
    <scope>NUCLEOTIDE SEQUENCE</scope>
    <source>
        <strain evidence="3">P08H-3</strain>
    </source>
</reference>
<proteinExistence type="predicted"/>
<dbReference type="InterPro" id="IPR000262">
    <property type="entry name" value="FMN-dep_DH"/>
</dbReference>
<dbReference type="EMBL" id="JAODUP010002860">
    <property type="protein sequence ID" value="KAK2138524.1"/>
    <property type="molecule type" value="Genomic_DNA"/>
</dbReference>
<dbReference type="Proteomes" id="UP001208570">
    <property type="component" value="Unassembled WGS sequence"/>
</dbReference>
<keyword evidence="4" id="KW-1185">Reference proteome</keyword>
<sequence>MTLRRLAASCRDLDRDFGRVAFIGRYKLLPSVLKDVSKLSLHTTILGHPVDFPIGIAPTSLHKMAHHDGECATAVGEMTSL</sequence>
<dbReference type="SUPFAM" id="SSF51395">
    <property type="entry name" value="FMN-linked oxidoreductases"/>
    <property type="match status" value="1"/>
</dbReference>
<comment type="cofactor">
    <cofactor evidence="1">
        <name>FMN</name>
        <dbReference type="ChEBI" id="CHEBI:58210"/>
    </cofactor>
</comment>
<evidence type="ECO:0000313" key="3">
    <source>
        <dbReference type="EMBL" id="KAK2138524.1"/>
    </source>
</evidence>
<protein>
    <recommendedName>
        <fullName evidence="2">FMN-dependent dehydrogenase domain-containing protein</fullName>
    </recommendedName>
</protein>
<dbReference type="GO" id="GO:0005782">
    <property type="term" value="C:peroxisomal matrix"/>
    <property type="evidence" value="ECO:0007669"/>
    <property type="project" value="TreeGrafter"/>
</dbReference>
<accession>A0AAD9IPI8</accession>
<feature type="domain" description="FMN-dependent dehydrogenase" evidence="2">
    <location>
        <begin position="24"/>
        <end position="74"/>
    </location>
</feature>
<dbReference type="GO" id="GO:0001561">
    <property type="term" value="P:fatty acid alpha-oxidation"/>
    <property type="evidence" value="ECO:0007669"/>
    <property type="project" value="TreeGrafter"/>
</dbReference>
<evidence type="ECO:0000259" key="2">
    <source>
        <dbReference type="Pfam" id="PF01070"/>
    </source>
</evidence>
<dbReference type="PANTHER" id="PTHR10578:SF149">
    <property type="entry name" value="2-HYDROXYACID OXIDASE 2"/>
    <property type="match status" value="1"/>
</dbReference>
<comment type="caution">
    <text evidence="3">The sequence shown here is derived from an EMBL/GenBank/DDBJ whole genome shotgun (WGS) entry which is preliminary data.</text>
</comment>
<dbReference type="AlphaFoldDB" id="A0AAD9IPI8"/>
<dbReference type="Pfam" id="PF01070">
    <property type="entry name" value="FMN_dh"/>
    <property type="match status" value="1"/>
</dbReference>